<dbReference type="CDD" id="cd06173">
    <property type="entry name" value="MFS_MefA_like"/>
    <property type="match status" value="1"/>
</dbReference>
<evidence type="ECO:0000256" key="2">
    <source>
        <dbReference type="ARBA" id="ARBA00022448"/>
    </source>
</evidence>
<feature type="transmembrane region" description="Helical" evidence="7">
    <location>
        <begin position="232"/>
        <end position="252"/>
    </location>
</feature>
<evidence type="ECO:0000313" key="10">
    <source>
        <dbReference type="Proteomes" id="UP000718593"/>
    </source>
</evidence>
<name>A0A930BSG8_9RHOO</name>
<dbReference type="AlphaFoldDB" id="A0A930BSG8"/>
<comment type="caution">
    <text evidence="9">The sequence shown here is derived from an EMBL/GenBank/DDBJ whole genome shotgun (WGS) entry which is preliminary data.</text>
</comment>
<evidence type="ECO:0000256" key="4">
    <source>
        <dbReference type="ARBA" id="ARBA00022692"/>
    </source>
</evidence>
<keyword evidence="3" id="KW-1003">Cell membrane</keyword>
<dbReference type="PANTHER" id="PTHR23513">
    <property type="entry name" value="INTEGRAL MEMBRANE EFFLUX PROTEIN-RELATED"/>
    <property type="match status" value="1"/>
</dbReference>
<evidence type="ECO:0000313" key="9">
    <source>
        <dbReference type="EMBL" id="MBF1163917.1"/>
    </source>
</evidence>
<keyword evidence="2" id="KW-0813">Transport</keyword>
<feature type="transmembrane region" description="Helical" evidence="7">
    <location>
        <begin position="352"/>
        <end position="375"/>
    </location>
</feature>
<sequence>MSAVFLHKVAPALRHRNFRRYFMGQIVSVIGSWIQTVAISWAIYRVTNSVFLLGLAAFLIQGPQLVLTPLVGVWIDRCDKKRFLLAVQVFNLFLSTLLFTLAASDALSGSNLLVASALLGVLNSCDTPLRQSLLISLVDDKRDLSSAIALNASVFTTGRFVGPLIAGLMLSTFSEAACFLANALSFLALIAALLSIKLAGSEKKEGQVSSIKAALLEGFAFARRSPGIRTPLALLAIVNVTASSSLVLAPVFVAQVMRGDSVQLGWLLGAAGAGAVLATLLLAGRHALSRIALFLSMAPFLSVAGLWGLAAATRWDVAIVAMFLIGAGIALTNVTTNSLLQNLIPQSLRGRLISLFAAIRFGMDAVGGLLAGWLASLLGPGWTVLIESLILLALSLALFPSLKSIRTTLSKQTPGPADI</sequence>
<gene>
    <name evidence="9" type="ORF">HXL68_02645</name>
</gene>
<feature type="transmembrane region" description="Helical" evidence="7">
    <location>
        <begin position="317"/>
        <end position="340"/>
    </location>
</feature>
<feature type="domain" description="Major facilitator superfamily (MFS) profile" evidence="8">
    <location>
        <begin position="1"/>
        <end position="406"/>
    </location>
</feature>
<dbReference type="PANTHER" id="PTHR23513:SF11">
    <property type="entry name" value="STAPHYLOFERRIN A TRANSPORTER"/>
    <property type="match status" value="1"/>
</dbReference>
<keyword evidence="6 7" id="KW-0472">Membrane</keyword>
<dbReference type="GO" id="GO:0005886">
    <property type="term" value="C:plasma membrane"/>
    <property type="evidence" value="ECO:0007669"/>
    <property type="project" value="UniProtKB-SubCell"/>
</dbReference>
<accession>A0A930BSG8</accession>
<feature type="transmembrane region" description="Helical" evidence="7">
    <location>
        <begin position="21"/>
        <end position="44"/>
    </location>
</feature>
<dbReference type="EMBL" id="JABZMI010000024">
    <property type="protein sequence ID" value="MBF1163917.1"/>
    <property type="molecule type" value="Genomic_DNA"/>
</dbReference>
<evidence type="ECO:0000259" key="8">
    <source>
        <dbReference type="PROSITE" id="PS50850"/>
    </source>
</evidence>
<dbReference type="InterPro" id="IPR020846">
    <property type="entry name" value="MFS_dom"/>
</dbReference>
<keyword evidence="5 7" id="KW-1133">Transmembrane helix</keyword>
<reference evidence="9" key="1">
    <citation type="submission" date="2020-04" db="EMBL/GenBank/DDBJ databases">
        <title>Deep metagenomics examines the oral microbiome during advanced dental caries in children, revealing novel taxa and co-occurrences with host molecules.</title>
        <authorList>
            <person name="Baker J.L."/>
            <person name="Morton J.T."/>
            <person name="Dinis M."/>
            <person name="Alvarez R."/>
            <person name="Tran N.C."/>
            <person name="Knight R."/>
            <person name="Edlund A."/>
        </authorList>
    </citation>
    <scope>NUCLEOTIDE SEQUENCE</scope>
    <source>
        <strain evidence="9">JCVI_32_bin.24</strain>
    </source>
</reference>
<feature type="transmembrane region" description="Helical" evidence="7">
    <location>
        <begin position="264"/>
        <end position="284"/>
    </location>
</feature>
<dbReference type="GO" id="GO:0022857">
    <property type="term" value="F:transmembrane transporter activity"/>
    <property type="evidence" value="ECO:0007669"/>
    <property type="project" value="InterPro"/>
</dbReference>
<dbReference type="InterPro" id="IPR036259">
    <property type="entry name" value="MFS_trans_sf"/>
</dbReference>
<dbReference type="Proteomes" id="UP000718593">
    <property type="component" value="Unassembled WGS sequence"/>
</dbReference>
<evidence type="ECO:0000256" key="3">
    <source>
        <dbReference type="ARBA" id="ARBA00022475"/>
    </source>
</evidence>
<dbReference type="InterPro" id="IPR010290">
    <property type="entry name" value="TM_effector"/>
</dbReference>
<evidence type="ECO:0000256" key="7">
    <source>
        <dbReference type="SAM" id="Phobius"/>
    </source>
</evidence>
<evidence type="ECO:0000256" key="6">
    <source>
        <dbReference type="ARBA" id="ARBA00023136"/>
    </source>
</evidence>
<feature type="transmembrane region" description="Helical" evidence="7">
    <location>
        <begin position="381"/>
        <end position="402"/>
    </location>
</feature>
<dbReference type="Pfam" id="PF05977">
    <property type="entry name" value="MFS_3"/>
    <property type="match status" value="1"/>
</dbReference>
<feature type="transmembrane region" description="Helical" evidence="7">
    <location>
        <begin position="176"/>
        <end position="196"/>
    </location>
</feature>
<dbReference type="Gene3D" id="1.20.1250.20">
    <property type="entry name" value="MFS general substrate transporter like domains"/>
    <property type="match status" value="1"/>
</dbReference>
<evidence type="ECO:0000256" key="5">
    <source>
        <dbReference type="ARBA" id="ARBA00022989"/>
    </source>
</evidence>
<keyword evidence="4 7" id="KW-0812">Transmembrane</keyword>
<feature type="transmembrane region" description="Helical" evidence="7">
    <location>
        <begin position="291"/>
        <end position="311"/>
    </location>
</feature>
<dbReference type="SUPFAM" id="SSF103473">
    <property type="entry name" value="MFS general substrate transporter"/>
    <property type="match status" value="1"/>
</dbReference>
<proteinExistence type="predicted"/>
<protein>
    <submittedName>
        <fullName evidence="9">MFS transporter</fullName>
    </submittedName>
</protein>
<feature type="transmembrane region" description="Helical" evidence="7">
    <location>
        <begin position="83"/>
        <end position="103"/>
    </location>
</feature>
<organism evidence="9 10">
    <name type="scientific">Dechloromonas agitata</name>
    <dbReference type="NCBI Taxonomy" id="73030"/>
    <lineage>
        <taxon>Bacteria</taxon>
        <taxon>Pseudomonadati</taxon>
        <taxon>Pseudomonadota</taxon>
        <taxon>Betaproteobacteria</taxon>
        <taxon>Rhodocyclales</taxon>
        <taxon>Azonexaceae</taxon>
        <taxon>Dechloromonas</taxon>
    </lineage>
</organism>
<feature type="transmembrane region" description="Helical" evidence="7">
    <location>
        <begin position="50"/>
        <end position="71"/>
    </location>
</feature>
<dbReference type="PROSITE" id="PS50850">
    <property type="entry name" value="MFS"/>
    <property type="match status" value="1"/>
</dbReference>
<comment type="subcellular location">
    <subcellularLocation>
        <location evidence="1">Cell membrane</location>
        <topology evidence="1">Multi-pass membrane protein</topology>
    </subcellularLocation>
</comment>
<evidence type="ECO:0000256" key="1">
    <source>
        <dbReference type="ARBA" id="ARBA00004651"/>
    </source>
</evidence>